<dbReference type="Pfam" id="PF13730">
    <property type="entry name" value="HTH_36"/>
    <property type="match status" value="1"/>
</dbReference>
<gene>
    <name evidence="2" type="ORF">GO755_04570</name>
</gene>
<evidence type="ECO:0000313" key="3">
    <source>
        <dbReference type="Proteomes" id="UP000436006"/>
    </source>
</evidence>
<feature type="compositionally biased region" description="Polar residues" evidence="1">
    <location>
        <begin position="121"/>
        <end position="137"/>
    </location>
</feature>
<sequence length="310" mass="34660">MQPIYISLPIMSLGRSAVEKILLAHLCERAAQDAGQCTDSNTTLAEALGMHSKTISELISRLGEATLIAVTVDKEQANKRILRPLAEFLTDYPVLTDSTKPDYPSKPDSLSRLAKDYPSIADSTQPDYPSKPDSTQSDYERITHSPARRCPITDIDITHQGDNYPVVTAATIKRLYKTDRHQFEEVMTRLEISAPNDSSMSGRCMSMALKVGALVNTYPADHFKKLALSQFLNAQRPKRLCPVTDVDITHQRPSCRFVTILTLKNLIRTDRPAFDQLVNRFLTPAQFSESVSMKTHLLAERVRQVGNTQV</sequence>
<accession>A0A7K1S6P3</accession>
<keyword evidence="3" id="KW-1185">Reference proteome</keyword>
<name>A0A7K1S6P3_9BACT</name>
<organism evidence="2 3">
    <name type="scientific">Spirosoma arboris</name>
    <dbReference type="NCBI Taxonomy" id="2682092"/>
    <lineage>
        <taxon>Bacteria</taxon>
        <taxon>Pseudomonadati</taxon>
        <taxon>Bacteroidota</taxon>
        <taxon>Cytophagia</taxon>
        <taxon>Cytophagales</taxon>
        <taxon>Cytophagaceae</taxon>
        <taxon>Spirosoma</taxon>
    </lineage>
</organism>
<reference evidence="2 3" key="1">
    <citation type="submission" date="2019-12" db="EMBL/GenBank/DDBJ databases">
        <title>Spirosoma sp. HMF4905 genome sequencing and assembly.</title>
        <authorList>
            <person name="Kang H."/>
            <person name="Cha I."/>
            <person name="Kim H."/>
            <person name="Joh K."/>
        </authorList>
    </citation>
    <scope>NUCLEOTIDE SEQUENCE [LARGE SCALE GENOMIC DNA]</scope>
    <source>
        <strain evidence="2 3">HMF4905</strain>
    </source>
</reference>
<evidence type="ECO:0000256" key="1">
    <source>
        <dbReference type="SAM" id="MobiDB-lite"/>
    </source>
</evidence>
<dbReference type="Proteomes" id="UP000436006">
    <property type="component" value="Unassembled WGS sequence"/>
</dbReference>
<dbReference type="Gene3D" id="1.10.10.10">
    <property type="entry name" value="Winged helix-like DNA-binding domain superfamily/Winged helix DNA-binding domain"/>
    <property type="match status" value="1"/>
</dbReference>
<evidence type="ECO:0008006" key="4">
    <source>
        <dbReference type="Google" id="ProtNLM"/>
    </source>
</evidence>
<comment type="caution">
    <text evidence="2">The sequence shown here is derived from an EMBL/GenBank/DDBJ whole genome shotgun (WGS) entry which is preliminary data.</text>
</comment>
<dbReference type="InterPro" id="IPR036388">
    <property type="entry name" value="WH-like_DNA-bd_sf"/>
</dbReference>
<dbReference type="AlphaFoldDB" id="A0A7K1S6P3"/>
<dbReference type="EMBL" id="WPIN01000002">
    <property type="protein sequence ID" value="MVM29296.1"/>
    <property type="molecule type" value="Genomic_DNA"/>
</dbReference>
<protein>
    <recommendedName>
        <fullName evidence="4">Helix-turn-helix domain-containing protein</fullName>
    </recommendedName>
</protein>
<dbReference type="RefSeq" id="WP_157583537.1">
    <property type="nucleotide sequence ID" value="NZ_WPIN01000002.1"/>
</dbReference>
<proteinExistence type="predicted"/>
<evidence type="ECO:0000313" key="2">
    <source>
        <dbReference type="EMBL" id="MVM29296.1"/>
    </source>
</evidence>
<feature type="region of interest" description="Disordered" evidence="1">
    <location>
        <begin position="117"/>
        <end position="141"/>
    </location>
</feature>